<dbReference type="PANTHER" id="PTHR32309:SF13">
    <property type="entry name" value="FERRIC ENTEROBACTIN TRANSPORT PROTEIN FEPE"/>
    <property type="match status" value="1"/>
</dbReference>
<evidence type="ECO:0000259" key="9">
    <source>
        <dbReference type="Pfam" id="PF13807"/>
    </source>
</evidence>
<dbReference type="PANTHER" id="PTHR32309">
    <property type="entry name" value="TYROSINE-PROTEIN KINASE"/>
    <property type="match status" value="1"/>
</dbReference>
<dbReference type="EMBL" id="CP020465">
    <property type="protein sequence ID" value="ASP49837.1"/>
    <property type="molecule type" value="Genomic_DNA"/>
</dbReference>
<evidence type="ECO:0000256" key="5">
    <source>
        <dbReference type="ARBA" id="ARBA00023136"/>
    </source>
</evidence>
<evidence type="ECO:0000256" key="6">
    <source>
        <dbReference type="SAM" id="MobiDB-lite"/>
    </source>
</evidence>
<keyword evidence="11" id="KW-1185">Reference proteome</keyword>
<evidence type="ECO:0000256" key="4">
    <source>
        <dbReference type="ARBA" id="ARBA00022989"/>
    </source>
</evidence>
<feature type="domain" description="Polysaccharide chain length determinant N-terminal" evidence="8">
    <location>
        <begin position="16"/>
        <end position="119"/>
    </location>
</feature>
<feature type="compositionally biased region" description="Polar residues" evidence="6">
    <location>
        <begin position="334"/>
        <end position="345"/>
    </location>
</feature>
<sequence>MNSNEFYQQHHLPEDDEIDLAELWQAIWSGKLLIIAISGLFAISSILYAINQPNIYQATTLLSPTSEQSGAGGLAKMAGQFGGLASLAGINLGGGGTDKTGLALEVLKSRVFLEKFINNHQLLVPLMAAKNWDLNANTLIIDDEIYNETTKTWVREVKATRKPEPSPWQAYKAFKEILSITPDKETGMITLAIEHYSPEIATQWLLWLVSDINEAMREQDKAEAQRSINYLTAKLKETQLADMQTIFYQLIEQQTKTIMLAEVSLEYVLKTIDPANAPEEKAKPKRALIVVLGTMLGGILSVLIVLIRYFTNKGATTKLSNSSSISNKNESDSVQPTQSSQVLGK</sequence>
<evidence type="ECO:0000256" key="1">
    <source>
        <dbReference type="ARBA" id="ARBA00004651"/>
    </source>
</evidence>
<dbReference type="Proteomes" id="UP000202259">
    <property type="component" value="Chromosome"/>
</dbReference>
<comment type="subcellular location">
    <subcellularLocation>
        <location evidence="1">Cell membrane</location>
        <topology evidence="1">Multi-pass membrane protein</topology>
    </subcellularLocation>
</comment>
<dbReference type="GO" id="GO:0005886">
    <property type="term" value="C:plasma membrane"/>
    <property type="evidence" value="ECO:0007669"/>
    <property type="project" value="UniProtKB-SubCell"/>
</dbReference>
<dbReference type="KEGG" id="cber:B5D82_01830"/>
<evidence type="ECO:0000256" key="3">
    <source>
        <dbReference type="ARBA" id="ARBA00022692"/>
    </source>
</evidence>
<evidence type="ECO:0000313" key="10">
    <source>
        <dbReference type="EMBL" id="ASP49837.1"/>
    </source>
</evidence>
<feature type="transmembrane region" description="Helical" evidence="7">
    <location>
        <begin position="32"/>
        <end position="50"/>
    </location>
</feature>
<keyword evidence="3 7" id="KW-0812">Transmembrane</keyword>
<keyword evidence="2" id="KW-1003">Cell membrane</keyword>
<keyword evidence="5 7" id="KW-0472">Membrane</keyword>
<feature type="region of interest" description="Disordered" evidence="6">
    <location>
        <begin position="317"/>
        <end position="345"/>
    </location>
</feature>
<accession>A0A222GD90</accession>
<evidence type="ECO:0000256" key="7">
    <source>
        <dbReference type="SAM" id="Phobius"/>
    </source>
</evidence>
<reference evidence="10 11" key="1">
    <citation type="submission" date="2017-08" db="EMBL/GenBank/DDBJ databases">
        <title>Complete genome of Colwellia sp. NB097-1, a psychrophile bacterium ioslated from Bering Sea.</title>
        <authorList>
            <person name="Chen X."/>
        </authorList>
    </citation>
    <scope>NUCLEOTIDE SEQUENCE [LARGE SCALE GENOMIC DNA]</scope>
    <source>
        <strain evidence="10 11">NB097-1</strain>
    </source>
</reference>
<evidence type="ECO:0000256" key="2">
    <source>
        <dbReference type="ARBA" id="ARBA00022475"/>
    </source>
</evidence>
<dbReference type="RefSeq" id="WP_081154240.1">
    <property type="nucleotide sequence ID" value="NZ_CP020465.1"/>
</dbReference>
<feature type="transmembrane region" description="Helical" evidence="7">
    <location>
        <begin position="287"/>
        <end position="310"/>
    </location>
</feature>
<feature type="domain" description="Tyrosine-protein kinase G-rich" evidence="9">
    <location>
        <begin position="244"/>
        <end position="309"/>
    </location>
</feature>
<dbReference type="Pfam" id="PF02706">
    <property type="entry name" value="Wzz"/>
    <property type="match status" value="1"/>
</dbReference>
<keyword evidence="4 7" id="KW-1133">Transmembrane helix</keyword>
<evidence type="ECO:0000259" key="8">
    <source>
        <dbReference type="Pfam" id="PF02706"/>
    </source>
</evidence>
<protein>
    <submittedName>
        <fullName evidence="10">LPS O-antigen length regulator</fullName>
    </submittedName>
</protein>
<dbReference type="AlphaFoldDB" id="A0A222GD90"/>
<name>A0A222GD90_9GAMM</name>
<dbReference type="OrthoDB" id="9775724at2"/>
<proteinExistence type="predicted"/>
<dbReference type="Pfam" id="PF13807">
    <property type="entry name" value="GNVR"/>
    <property type="match status" value="1"/>
</dbReference>
<dbReference type="InterPro" id="IPR032807">
    <property type="entry name" value="GNVR"/>
</dbReference>
<dbReference type="GO" id="GO:0004713">
    <property type="term" value="F:protein tyrosine kinase activity"/>
    <property type="evidence" value="ECO:0007669"/>
    <property type="project" value="TreeGrafter"/>
</dbReference>
<gene>
    <name evidence="10" type="ORF">B5D82_01830</name>
</gene>
<organism evidence="10 11">
    <name type="scientific">Cognaticolwellia beringensis</name>
    <dbReference type="NCBI Taxonomy" id="1967665"/>
    <lineage>
        <taxon>Bacteria</taxon>
        <taxon>Pseudomonadati</taxon>
        <taxon>Pseudomonadota</taxon>
        <taxon>Gammaproteobacteria</taxon>
        <taxon>Alteromonadales</taxon>
        <taxon>Colwelliaceae</taxon>
        <taxon>Cognaticolwellia</taxon>
    </lineage>
</organism>
<dbReference type="InterPro" id="IPR050445">
    <property type="entry name" value="Bact_polysacc_biosynth/exp"/>
</dbReference>
<evidence type="ECO:0000313" key="11">
    <source>
        <dbReference type="Proteomes" id="UP000202259"/>
    </source>
</evidence>
<dbReference type="InterPro" id="IPR003856">
    <property type="entry name" value="LPS_length_determ_N"/>
</dbReference>